<proteinExistence type="predicted"/>
<accession>A0A6A6NPR6</accession>
<dbReference type="Pfam" id="PF04402">
    <property type="entry name" value="SIMPL"/>
    <property type="match status" value="1"/>
</dbReference>
<keyword evidence="2" id="KW-1185">Reference proteome</keyword>
<sequence length="179" mass="19540">VPPLVIELTGVANNDRLAERAILSVSIYSAGPSQDAVSDDVTETNNRVHTLFKELNPRAADGLATPDAPITQFSLGAITTSSFQPSRLGPDLPQPPRQFTATTVLDATFRDFNRLGDLAAQLARMRFVTVDNIKWHLTPATQKALHEEGRKQALTDAIKKANDYAEILGRTIVVVEVHE</sequence>
<protein>
    <recommendedName>
        <fullName evidence="3">DUF541 domain-containing protein</fullName>
    </recommendedName>
</protein>
<feature type="non-terminal residue" evidence="1">
    <location>
        <position position="1"/>
    </location>
</feature>
<evidence type="ECO:0000313" key="1">
    <source>
        <dbReference type="EMBL" id="KAF2453678.1"/>
    </source>
</evidence>
<dbReference type="EMBL" id="MU001696">
    <property type="protein sequence ID" value="KAF2453678.1"/>
    <property type="molecule type" value="Genomic_DNA"/>
</dbReference>
<feature type="non-terminal residue" evidence="1">
    <location>
        <position position="179"/>
    </location>
</feature>
<organism evidence="1 2">
    <name type="scientific">Lineolata rhizophorae</name>
    <dbReference type="NCBI Taxonomy" id="578093"/>
    <lineage>
        <taxon>Eukaryota</taxon>
        <taxon>Fungi</taxon>
        <taxon>Dikarya</taxon>
        <taxon>Ascomycota</taxon>
        <taxon>Pezizomycotina</taxon>
        <taxon>Dothideomycetes</taxon>
        <taxon>Dothideomycetes incertae sedis</taxon>
        <taxon>Lineolatales</taxon>
        <taxon>Lineolataceae</taxon>
        <taxon>Lineolata</taxon>
    </lineage>
</organism>
<dbReference type="OrthoDB" id="3335918at2759"/>
<gene>
    <name evidence="1" type="ORF">BDY21DRAFT_259332</name>
</gene>
<dbReference type="Proteomes" id="UP000799766">
    <property type="component" value="Unassembled WGS sequence"/>
</dbReference>
<evidence type="ECO:0008006" key="3">
    <source>
        <dbReference type="Google" id="ProtNLM"/>
    </source>
</evidence>
<name>A0A6A6NPR6_9PEZI</name>
<evidence type="ECO:0000313" key="2">
    <source>
        <dbReference type="Proteomes" id="UP000799766"/>
    </source>
</evidence>
<reference evidence="1" key="1">
    <citation type="journal article" date="2020" name="Stud. Mycol.">
        <title>101 Dothideomycetes genomes: a test case for predicting lifestyles and emergence of pathogens.</title>
        <authorList>
            <person name="Haridas S."/>
            <person name="Albert R."/>
            <person name="Binder M."/>
            <person name="Bloem J."/>
            <person name="Labutti K."/>
            <person name="Salamov A."/>
            <person name="Andreopoulos B."/>
            <person name="Baker S."/>
            <person name="Barry K."/>
            <person name="Bills G."/>
            <person name="Bluhm B."/>
            <person name="Cannon C."/>
            <person name="Castanera R."/>
            <person name="Culley D."/>
            <person name="Daum C."/>
            <person name="Ezra D."/>
            <person name="Gonzalez J."/>
            <person name="Henrissat B."/>
            <person name="Kuo A."/>
            <person name="Liang C."/>
            <person name="Lipzen A."/>
            <person name="Lutzoni F."/>
            <person name="Magnuson J."/>
            <person name="Mondo S."/>
            <person name="Nolan M."/>
            <person name="Ohm R."/>
            <person name="Pangilinan J."/>
            <person name="Park H.-J."/>
            <person name="Ramirez L."/>
            <person name="Alfaro M."/>
            <person name="Sun H."/>
            <person name="Tritt A."/>
            <person name="Yoshinaga Y."/>
            <person name="Zwiers L.-H."/>
            <person name="Turgeon B."/>
            <person name="Goodwin S."/>
            <person name="Spatafora J."/>
            <person name="Crous P."/>
            <person name="Grigoriev I."/>
        </authorList>
    </citation>
    <scope>NUCLEOTIDE SEQUENCE</scope>
    <source>
        <strain evidence="1">ATCC 16933</strain>
    </source>
</reference>
<dbReference type="AlphaFoldDB" id="A0A6A6NPR6"/>
<dbReference type="InterPro" id="IPR007497">
    <property type="entry name" value="SIMPL/DUF541"/>
</dbReference>